<dbReference type="RefSeq" id="WP_205187548.1">
    <property type="nucleotide sequence ID" value="NZ_JAFBFC010000004.1"/>
</dbReference>
<dbReference type="InterPro" id="IPR011051">
    <property type="entry name" value="RmlC_Cupin_sf"/>
</dbReference>
<reference evidence="2 3" key="1">
    <citation type="submission" date="2021-01" db="EMBL/GenBank/DDBJ databases">
        <title>Genomic Encyclopedia of Type Strains, Phase IV (KMG-IV): sequencing the most valuable type-strain genomes for metagenomic binning, comparative biology and taxonomic classification.</title>
        <authorList>
            <person name="Goeker M."/>
        </authorList>
    </citation>
    <scope>NUCLEOTIDE SEQUENCE [LARGE SCALE GENOMIC DNA]</scope>
    <source>
        <strain evidence="2 3">DSM 104297</strain>
    </source>
</reference>
<protein>
    <submittedName>
        <fullName evidence="2">Uncharacterized protein YjlB</fullName>
    </submittedName>
</protein>
<dbReference type="CDD" id="cd02219">
    <property type="entry name" value="cupin_YjlB-like"/>
    <property type="match status" value="1"/>
</dbReference>
<dbReference type="Gene3D" id="2.60.120.10">
    <property type="entry name" value="Jelly Rolls"/>
    <property type="match status" value="1"/>
</dbReference>
<dbReference type="Pfam" id="PF00190">
    <property type="entry name" value="Cupin_1"/>
    <property type="match status" value="1"/>
</dbReference>
<accession>A0ABS2QVT0</accession>
<dbReference type="EMBL" id="JAFBFC010000004">
    <property type="protein sequence ID" value="MBM7703581.1"/>
    <property type="molecule type" value="Genomic_DNA"/>
</dbReference>
<dbReference type="InterPro" id="IPR014710">
    <property type="entry name" value="RmlC-like_jellyroll"/>
</dbReference>
<proteinExistence type="predicted"/>
<dbReference type="InterPro" id="IPR047121">
    <property type="entry name" value="YjiB-like"/>
</dbReference>
<keyword evidence="3" id="KW-1185">Reference proteome</keyword>
<evidence type="ECO:0000313" key="2">
    <source>
        <dbReference type="EMBL" id="MBM7703581.1"/>
    </source>
</evidence>
<comment type="caution">
    <text evidence="2">The sequence shown here is derived from an EMBL/GenBank/DDBJ whole genome shotgun (WGS) entry which is preliminary data.</text>
</comment>
<dbReference type="PANTHER" id="PTHR36448:SF2">
    <property type="entry name" value="CUPIN TYPE-1 DOMAIN-CONTAINING PROTEIN"/>
    <property type="match status" value="1"/>
</dbReference>
<name>A0ABS2QVT0_9BACI</name>
<dbReference type="PIRSF" id="PIRSF019307">
    <property type="entry name" value="UCP019307"/>
    <property type="match status" value="1"/>
</dbReference>
<dbReference type="InterPro" id="IPR006045">
    <property type="entry name" value="Cupin_1"/>
</dbReference>
<evidence type="ECO:0000259" key="1">
    <source>
        <dbReference type="Pfam" id="PF00190"/>
    </source>
</evidence>
<organism evidence="2 3">
    <name type="scientific">Priestia iocasae</name>
    <dbReference type="NCBI Taxonomy" id="2291674"/>
    <lineage>
        <taxon>Bacteria</taxon>
        <taxon>Bacillati</taxon>
        <taxon>Bacillota</taxon>
        <taxon>Bacilli</taxon>
        <taxon>Bacillales</taxon>
        <taxon>Bacillaceae</taxon>
        <taxon>Priestia</taxon>
    </lineage>
</organism>
<dbReference type="InterPro" id="IPR014500">
    <property type="entry name" value="UCP019307_cupin"/>
</dbReference>
<sequence>MNQCKITTYYFKDDGAIPNNGKLPVLVYHQVFAHCPKEVEYVFNRHNWRNSWINGVFDYHHFHSNVHEVLGVVNGSATIQLGGEHGQCVEFSTGDVVVLPAGTGHKMISATPNFKVVGAYPNGMNYNLKTGKKDEWPHVLHEIQQVILPSTDPVYGANGPLVNYWNRNETITRH</sequence>
<dbReference type="Proteomes" id="UP000809829">
    <property type="component" value="Unassembled WGS sequence"/>
</dbReference>
<evidence type="ECO:0000313" key="3">
    <source>
        <dbReference type="Proteomes" id="UP000809829"/>
    </source>
</evidence>
<dbReference type="PANTHER" id="PTHR36448">
    <property type="entry name" value="BLR7373 PROTEIN"/>
    <property type="match status" value="1"/>
</dbReference>
<dbReference type="SUPFAM" id="SSF51182">
    <property type="entry name" value="RmlC-like cupins"/>
    <property type="match status" value="1"/>
</dbReference>
<gene>
    <name evidence="2" type="ORF">JOC83_002430</name>
</gene>
<feature type="domain" description="Cupin type-1" evidence="1">
    <location>
        <begin position="61"/>
        <end position="120"/>
    </location>
</feature>